<dbReference type="PANTHER" id="PTHR33221:SF14">
    <property type="entry name" value="HTH-TYPE TRANSCRIPTIONAL REGULATOR AQ_268-RELATED"/>
    <property type="match status" value="1"/>
</dbReference>
<dbReference type="InterPro" id="IPR036390">
    <property type="entry name" value="WH_DNA-bd_sf"/>
</dbReference>
<organism evidence="1 2">
    <name type="scientific">Geofilum rubicundum JCM 15548</name>
    <dbReference type="NCBI Taxonomy" id="1236989"/>
    <lineage>
        <taxon>Bacteria</taxon>
        <taxon>Pseudomonadati</taxon>
        <taxon>Bacteroidota</taxon>
        <taxon>Bacteroidia</taxon>
        <taxon>Marinilabiliales</taxon>
        <taxon>Marinilabiliaceae</taxon>
        <taxon>Geofilum</taxon>
    </lineage>
</organism>
<dbReference type="STRING" id="1236989.JCM15548_13654"/>
<protein>
    <submittedName>
        <fullName evidence="1">Rrf2 family transcriptional regulator</fullName>
    </submittedName>
</protein>
<dbReference type="GO" id="GO:0005829">
    <property type="term" value="C:cytosol"/>
    <property type="evidence" value="ECO:0007669"/>
    <property type="project" value="TreeGrafter"/>
</dbReference>
<dbReference type="Pfam" id="PF02082">
    <property type="entry name" value="Rrf2"/>
    <property type="match status" value="1"/>
</dbReference>
<dbReference type="Gene3D" id="1.10.10.10">
    <property type="entry name" value="Winged helix-like DNA-binding domain superfamily/Winged helix DNA-binding domain"/>
    <property type="match status" value="1"/>
</dbReference>
<dbReference type="AlphaFoldDB" id="A0A0E9M2E9"/>
<dbReference type="Proteomes" id="UP000032900">
    <property type="component" value="Unassembled WGS sequence"/>
</dbReference>
<dbReference type="RefSeq" id="WP_062127293.1">
    <property type="nucleotide sequence ID" value="NZ_BAZW01000043.1"/>
</dbReference>
<name>A0A0E9M2E9_9BACT</name>
<comment type="caution">
    <text evidence="1">The sequence shown here is derived from an EMBL/GenBank/DDBJ whole genome shotgun (WGS) entry which is preliminary data.</text>
</comment>
<dbReference type="NCBIfam" id="TIGR00738">
    <property type="entry name" value="rrf2_super"/>
    <property type="match status" value="1"/>
</dbReference>
<dbReference type="PROSITE" id="PS51197">
    <property type="entry name" value="HTH_RRF2_2"/>
    <property type="match status" value="1"/>
</dbReference>
<evidence type="ECO:0000313" key="1">
    <source>
        <dbReference type="EMBL" id="GAO31305.1"/>
    </source>
</evidence>
<dbReference type="PANTHER" id="PTHR33221">
    <property type="entry name" value="WINGED HELIX-TURN-HELIX TRANSCRIPTIONAL REGULATOR, RRF2 FAMILY"/>
    <property type="match status" value="1"/>
</dbReference>
<dbReference type="EMBL" id="BAZW01000043">
    <property type="protein sequence ID" value="GAO31305.1"/>
    <property type="molecule type" value="Genomic_DNA"/>
</dbReference>
<reference evidence="1 2" key="1">
    <citation type="journal article" date="2015" name="Microbes Environ.">
        <title>Distribution and evolution of nitrogen fixation genes in the phylum bacteroidetes.</title>
        <authorList>
            <person name="Inoue J."/>
            <person name="Oshima K."/>
            <person name="Suda W."/>
            <person name="Sakamoto M."/>
            <person name="Iino T."/>
            <person name="Noda S."/>
            <person name="Hongoh Y."/>
            <person name="Hattori M."/>
            <person name="Ohkuma M."/>
        </authorList>
    </citation>
    <scope>NUCLEOTIDE SEQUENCE [LARGE SCALE GENOMIC DNA]</scope>
    <source>
        <strain evidence="1">JCM 15548</strain>
    </source>
</reference>
<gene>
    <name evidence="1" type="ORF">JCM15548_13654</name>
</gene>
<evidence type="ECO:0000313" key="2">
    <source>
        <dbReference type="Proteomes" id="UP000032900"/>
    </source>
</evidence>
<accession>A0A0E9M2E9</accession>
<dbReference type="OrthoDB" id="9808360at2"/>
<dbReference type="SUPFAM" id="SSF46785">
    <property type="entry name" value="Winged helix' DNA-binding domain"/>
    <property type="match status" value="1"/>
</dbReference>
<sequence>MLSNTCKYALRSIIYIGINAKPGRNVNVRTMASELDVPMQFLSKILQVFVHKDILHSVKGPQGGFSFKKNPYDVVLWDVVEIIDGPELFEHCIIGKRACRSHDSEQKKCPVHDNYSTVRKDLAAFFKTESFGKIIDNYDNQSVDFLAL</sequence>
<dbReference type="InterPro" id="IPR000944">
    <property type="entry name" value="Tscrpt_reg_Rrf2"/>
</dbReference>
<dbReference type="GO" id="GO:0003700">
    <property type="term" value="F:DNA-binding transcription factor activity"/>
    <property type="evidence" value="ECO:0007669"/>
    <property type="project" value="TreeGrafter"/>
</dbReference>
<keyword evidence="2" id="KW-1185">Reference proteome</keyword>
<proteinExistence type="predicted"/>
<dbReference type="InterPro" id="IPR036388">
    <property type="entry name" value="WH-like_DNA-bd_sf"/>
</dbReference>